<name>A0ABS1CCV1_9GAMM</name>
<proteinExistence type="predicted"/>
<keyword evidence="2" id="KW-1185">Reference proteome</keyword>
<dbReference type="InterPro" id="IPR029058">
    <property type="entry name" value="AB_hydrolase_fold"/>
</dbReference>
<gene>
    <name evidence="1" type="ORF">CKO31_02645</name>
</gene>
<reference evidence="1 2" key="1">
    <citation type="journal article" date="2020" name="Microorganisms">
        <title>Osmotic Adaptation and Compatible Solute Biosynthesis of Phototrophic Bacteria as Revealed from Genome Analyses.</title>
        <authorList>
            <person name="Imhoff J.F."/>
            <person name="Rahn T."/>
            <person name="Kunzel S."/>
            <person name="Keller A."/>
            <person name="Neulinger S.C."/>
        </authorList>
    </citation>
    <scope>NUCLEOTIDE SEQUENCE [LARGE SCALE GENOMIC DNA]</scope>
    <source>
        <strain evidence="1 2">DSM 6210</strain>
    </source>
</reference>
<organism evidence="1 2">
    <name type="scientific">Thiohalocapsa halophila</name>
    <dbReference type="NCBI Taxonomy" id="69359"/>
    <lineage>
        <taxon>Bacteria</taxon>
        <taxon>Pseudomonadati</taxon>
        <taxon>Pseudomonadota</taxon>
        <taxon>Gammaproteobacteria</taxon>
        <taxon>Chromatiales</taxon>
        <taxon>Chromatiaceae</taxon>
        <taxon>Thiohalocapsa</taxon>
    </lineage>
</organism>
<dbReference type="RefSeq" id="WP_200233827.1">
    <property type="nucleotide sequence ID" value="NZ_NRRV01000004.1"/>
</dbReference>
<comment type="caution">
    <text evidence="1">The sequence shown here is derived from an EMBL/GenBank/DDBJ whole genome shotgun (WGS) entry which is preliminary data.</text>
</comment>
<dbReference type="EMBL" id="NRRV01000004">
    <property type="protein sequence ID" value="MBK1629652.1"/>
    <property type="molecule type" value="Genomic_DNA"/>
</dbReference>
<dbReference type="Proteomes" id="UP000748752">
    <property type="component" value="Unassembled WGS sequence"/>
</dbReference>
<accession>A0ABS1CCV1</accession>
<evidence type="ECO:0008006" key="3">
    <source>
        <dbReference type="Google" id="ProtNLM"/>
    </source>
</evidence>
<evidence type="ECO:0000313" key="1">
    <source>
        <dbReference type="EMBL" id="MBK1629652.1"/>
    </source>
</evidence>
<dbReference type="Pfam" id="PF05990">
    <property type="entry name" value="DUF900"/>
    <property type="match status" value="2"/>
</dbReference>
<dbReference type="SUPFAM" id="SSF53474">
    <property type="entry name" value="alpha/beta-Hydrolases"/>
    <property type="match status" value="1"/>
</dbReference>
<protein>
    <recommendedName>
        <fullName evidence="3">Alpha/beta hydrolase</fullName>
    </recommendedName>
</protein>
<sequence>MYVVTNREVKEARPGEPLDLDVFGKQPNHAGPNELRIVRVERAGDDWVAHTLKDELLVREARALRDKWNLDINPSEIRHASLQVACDLYEQTQSTGRNLAVYVHGYNNDMRDVVETAERIERDHGVICVVFSWPANGGGPVSGTLAYRRDKKDARASMDALNRFFEKMQFFHEKLTAGMRETLREKAAERHPNNPDRTQALYTKLCSEQCATKLSLVCHSMGNYLLKYALRPGLGGARALLFDNVCLIAADANNAEHDTWVEALDVRNRVYVFINEEDFALKWSRRKPGEEQLPRLGHYIKNLIAANAFYVDVTRADGVGEAHGYFVGEVPAANPKLKQVFTAALNGGSPESVRDSVLEFTADLNVYRLLGS</sequence>
<dbReference type="InterPro" id="IPR010297">
    <property type="entry name" value="DUF900_hydrolase"/>
</dbReference>
<evidence type="ECO:0000313" key="2">
    <source>
        <dbReference type="Proteomes" id="UP000748752"/>
    </source>
</evidence>